<proteinExistence type="predicted"/>
<evidence type="ECO:0000313" key="3">
    <source>
        <dbReference type="EMBL" id="CAD8876024.1"/>
    </source>
</evidence>
<protein>
    <submittedName>
        <fullName evidence="2">Uncharacterized protein</fullName>
    </submittedName>
</protein>
<name>A0A6U5DUZ7_9STRA</name>
<dbReference type="EMBL" id="HBFR01004674">
    <property type="protein sequence ID" value="CAD8876023.1"/>
    <property type="molecule type" value="Transcribed_RNA"/>
</dbReference>
<feature type="compositionally biased region" description="Basic and acidic residues" evidence="1">
    <location>
        <begin position="34"/>
        <end position="52"/>
    </location>
</feature>
<evidence type="ECO:0000256" key="1">
    <source>
        <dbReference type="SAM" id="MobiDB-lite"/>
    </source>
</evidence>
<dbReference type="AlphaFoldDB" id="A0A6U5DUZ7"/>
<accession>A0A6U5DUZ7</accession>
<reference evidence="2" key="1">
    <citation type="submission" date="2021-01" db="EMBL/GenBank/DDBJ databases">
        <authorList>
            <person name="Corre E."/>
            <person name="Pelletier E."/>
            <person name="Niang G."/>
            <person name="Scheremetjew M."/>
            <person name="Finn R."/>
            <person name="Kale V."/>
            <person name="Holt S."/>
            <person name="Cochrane G."/>
            <person name="Meng A."/>
            <person name="Brown T."/>
            <person name="Cohen L."/>
        </authorList>
    </citation>
    <scope>NUCLEOTIDE SEQUENCE</scope>
    <source>
        <strain evidence="2">308</strain>
    </source>
</reference>
<sequence>MLIFLKEDAISLVNGSQGTDHDHVSMTTTAIKRTPHDARCDGDDNQKDEKGWRAPAEPAARSWRKSVLLLGAAAVDVARDLDVQRRHVVRRETGRNVVSEAKRGEARAHPATM</sequence>
<organism evidence="2">
    <name type="scientific">Corethron hystrix</name>
    <dbReference type="NCBI Taxonomy" id="216773"/>
    <lineage>
        <taxon>Eukaryota</taxon>
        <taxon>Sar</taxon>
        <taxon>Stramenopiles</taxon>
        <taxon>Ochrophyta</taxon>
        <taxon>Bacillariophyta</taxon>
        <taxon>Coscinodiscophyceae</taxon>
        <taxon>Corethrophycidae</taxon>
        <taxon>Corethrales</taxon>
        <taxon>Corethraceae</taxon>
        <taxon>Corethron</taxon>
    </lineage>
</organism>
<gene>
    <name evidence="2" type="ORF">CHYS00102_LOCUS3201</name>
    <name evidence="3" type="ORF">CHYS00102_LOCUS3202</name>
</gene>
<feature type="region of interest" description="Disordered" evidence="1">
    <location>
        <begin position="94"/>
        <end position="113"/>
    </location>
</feature>
<feature type="region of interest" description="Disordered" evidence="1">
    <location>
        <begin position="29"/>
        <end position="57"/>
    </location>
</feature>
<evidence type="ECO:0000313" key="2">
    <source>
        <dbReference type="EMBL" id="CAD8876023.1"/>
    </source>
</evidence>
<dbReference type="EMBL" id="HBFR01004675">
    <property type="protein sequence ID" value="CAD8876024.1"/>
    <property type="molecule type" value="Transcribed_RNA"/>
</dbReference>